<dbReference type="Proteomes" id="UP000016511">
    <property type="component" value="Unassembled WGS sequence"/>
</dbReference>
<evidence type="ECO:0000313" key="2">
    <source>
        <dbReference type="Proteomes" id="UP000016511"/>
    </source>
</evidence>
<name>U1Y920_ANEAE</name>
<reference evidence="1 2" key="1">
    <citation type="submission" date="2013-08" db="EMBL/GenBank/DDBJ databases">
        <authorList>
            <person name="Weinstock G."/>
            <person name="Sodergren E."/>
            <person name="Wylie T."/>
            <person name="Fulton L."/>
            <person name="Fulton R."/>
            <person name="Fronick C."/>
            <person name="O'Laughlin M."/>
            <person name="Godfrey J."/>
            <person name="Miner T."/>
            <person name="Herter B."/>
            <person name="Appelbaum E."/>
            <person name="Cordes M."/>
            <person name="Lek S."/>
            <person name="Wollam A."/>
            <person name="Pepin K.H."/>
            <person name="Palsikar V.B."/>
            <person name="Mitreva M."/>
            <person name="Wilson R.K."/>
        </authorList>
    </citation>
    <scope>NUCLEOTIDE SEQUENCE [LARGE SCALE GENOMIC DNA]</scope>
    <source>
        <strain evidence="1 2">ATCC 12856</strain>
    </source>
</reference>
<protein>
    <submittedName>
        <fullName evidence="1">Uncharacterized protein</fullName>
    </submittedName>
</protein>
<dbReference type="HOGENOM" id="CLU_2784836_0_0_9"/>
<dbReference type="PATRIC" id="fig|649747.3.peg.4170"/>
<dbReference type="EMBL" id="AWSJ01000284">
    <property type="protein sequence ID" value="ERI07296.1"/>
    <property type="molecule type" value="Genomic_DNA"/>
</dbReference>
<gene>
    <name evidence="1" type="ORF">HMPREF0083_04629</name>
</gene>
<dbReference type="AlphaFoldDB" id="U1Y920"/>
<sequence length="68" mass="7580">MSGGETVATMKNKPVSFNIENPTDRQLLEHANAQGNFSGYIKRLMRNELNRQRTVSTTTQGGLKITVK</sequence>
<accession>U1Y920</accession>
<keyword evidence="2" id="KW-1185">Reference proteome</keyword>
<dbReference type="STRING" id="649747.HMPREF0083_04629"/>
<comment type="caution">
    <text evidence="1">The sequence shown here is derived from an EMBL/GenBank/DDBJ whole genome shotgun (WGS) entry which is preliminary data.</text>
</comment>
<organism evidence="1 2">
    <name type="scientific">Aneurinibacillus aneurinilyticus ATCC 12856</name>
    <dbReference type="NCBI Taxonomy" id="649747"/>
    <lineage>
        <taxon>Bacteria</taxon>
        <taxon>Bacillati</taxon>
        <taxon>Bacillota</taxon>
        <taxon>Bacilli</taxon>
        <taxon>Bacillales</taxon>
        <taxon>Paenibacillaceae</taxon>
        <taxon>Aneurinibacillus group</taxon>
        <taxon>Aneurinibacillus</taxon>
    </lineage>
</organism>
<evidence type="ECO:0000313" key="1">
    <source>
        <dbReference type="EMBL" id="ERI07296.1"/>
    </source>
</evidence>
<proteinExistence type="predicted"/>